<gene>
    <name evidence="2" type="ORF">F2Q69_00047267</name>
</gene>
<dbReference type="Proteomes" id="UP000712600">
    <property type="component" value="Unassembled WGS sequence"/>
</dbReference>
<dbReference type="EMBL" id="QGKX02001347">
    <property type="protein sequence ID" value="KAF3524272.1"/>
    <property type="molecule type" value="Genomic_DNA"/>
</dbReference>
<feature type="compositionally biased region" description="Low complexity" evidence="1">
    <location>
        <begin position="18"/>
        <end position="33"/>
    </location>
</feature>
<comment type="caution">
    <text evidence="2">The sequence shown here is derived from an EMBL/GenBank/DDBJ whole genome shotgun (WGS) entry which is preliminary data.</text>
</comment>
<evidence type="ECO:0000313" key="3">
    <source>
        <dbReference type="Proteomes" id="UP000712600"/>
    </source>
</evidence>
<evidence type="ECO:0000256" key="1">
    <source>
        <dbReference type="SAM" id="MobiDB-lite"/>
    </source>
</evidence>
<organism evidence="2 3">
    <name type="scientific">Brassica cretica</name>
    <name type="common">Mustard</name>
    <dbReference type="NCBI Taxonomy" id="69181"/>
    <lineage>
        <taxon>Eukaryota</taxon>
        <taxon>Viridiplantae</taxon>
        <taxon>Streptophyta</taxon>
        <taxon>Embryophyta</taxon>
        <taxon>Tracheophyta</taxon>
        <taxon>Spermatophyta</taxon>
        <taxon>Magnoliopsida</taxon>
        <taxon>eudicotyledons</taxon>
        <taxon>Gunneridae</taxon>
        <taxon>Pentapetalae</taxon>
        <taxon>rosids</taxon>
        <taxon>malvids</taxon>
        <taxon>Brassicales</taxon>
        <taxon>Brassicaceae</taxon>
        <taxon>Brassiceae</taxon>
        <taxon>Brassica</taxon>
    </lineage>
</organism>
<feature type="region of interest" description="Disordered" evidence="1">
    <location>
        <begin position="18"/>
        <end position="38"/>
    </location>
</feature>
<dbReference type="AlphaFoldDB" id="A0A8S9Q0T8"/>
<name>A0A8S9Q0T8_BRACR</name>
<reference evidence="2" key="1">
    <citation type="submission" date="2019-12" db="EMBL/GenBank/DDBJ databases">
        <title>Genome sequencing and annotation of Brassica cretica.</title>
        <authorList>
            <person name="Studholme D.J."/>
            <person name="Sarris P."/>
        </authorList>
    </citation>
    <scope>NUCLEOTIDE SEQUENCE</scope>
    <source>
        <strain evidence="2">PFS-109/04</strain>
        <tissue evidence="2">Leaf</tissue>
    </source>
</reference>
<sequence length="273" mass="29193">MDSSDDESLLGWASSRRFCSSSSSFSEPSSSSPLPTKRSKVKINVAIESVRGGGGTGFGSITRQSTLDQFIARADLKPPPPDPQVVSDPVVITTETPLMAKLLGWASSRRFCSSSSSFSEPSSSSPLPTKRSKVKINVAIESVRGGGGTGFGSITRQSTLDQFIARADLKPPPPDPQVVSDPVVITTASGSIPRQLKLGFIQMVSKRLNIKPTFMCPSLLEPILVTYPESSAEATSFSGSTKPTLGSAAYALSDQAHPRFSDVYEFDREKQRQ</sequence>
<accession>A0A8S9Q0T8</accession>
<evidence type="ECO:0000313" key="2">
    <source>
        <dbReference type="EMBL" id="KAF3524272.1"/>
    </source>
</evidence>
<proteinExistence type="predicted"/>
<protein>
    <submittedName>
        <fullName evidence="2">Uncharacterized protein</fullName>
    </submittedName>
</protein>